<dbReference type="EC" id="3.1.2.-" evidence="6"/>
<keyword evidence="6" id="KW-0275">Fatty acid biosynthesis</keyword>
<dbReference type="InterPro" id="IPR029069">
    <property type="entry name" value="HotDog_dom_sf"/>
</dbReference>
<feature type="chain" id="PRO_5026733219" description="Acyl-[acyl-carrier-protein] hydrolase" evidence="8">
    <location>
        <begin position="22"/>
        <end position="132"/>
    </location>
</feature>
<comment type="caution">
    <text evidence="10">The sequence shown here is derived from an EMBL/GenBank/DDBJ whole genome shotgun (WGS) entry which is preliminary data.</text>
</comment>
<dbReference type="SUPFAM" id="SSF54637">
    <property type="entry name" value="Thioesterase/thiol ester dehydrase-isomerase"/>
    <property type="match status" value="1"/>
</dbReference>
<evidence type="ECO:0000256" key="8">
    <source>
        <dbReference type="SAM" id="SignalP"/>
    </source>
</evidence>
<feature type="region of interest" description="Disordered" evidence="7">
    <location>
        <begin position="105"/>
        <end position="132"/>
    </location>
</feature>
<reference evidence="10" key="1">
    <citation type="journal article" date="2019" name="Sci. Rep.">
        <title>Draft genome of Tanacetum cinerariifolium, the natural source of mosquito coil.</title>
        <authorList>
            <person name="Yamashiro T."/>
            <person name="Shiraishi A."/>
            <person name="Satake H."/>
            <person name="Nakayama K."/>
        </authorList>
    </citation>
    <scope>NUCLEOTIDE SEQUENCE</scope>
</reference>
<sequence length="132" mass="14322">MVATTVIASLFLVSSPQPNSGGKTGGGIKGVPSSVDVHQIKTKFVNGGMQVKENAQALQRGDVVQVDTCVSSYGKHGMHRDWILRDSKAGEILTRASSNGVMMNKETKRQQSYLISKRGRSKMDVAESPQWM</sequence>
<gene>
    <name evidence="10" type="ORF">Tci_034176</name>
</gene>
<evidence type="ECO:0000259" key="9">
    <source>
        <dbReference type="Pfam" id="PF01643"/>
    </source>
</evidence>
<dbReference type="GO" id="GO:0009507">
    <property type="term" value="C:chloroplast"/>
    <property type="evidence" value="ECO:0007669"/>
    <property type="project" value="UniProtKB-SubCell"/>
</dbReference>
<dbReference type="InterPro" id="IPR002864">
    <property type="entry name" value="Acyl-ACP_thioesterase_NHD"/>
</dbReference>
<evidence type="ECO:0000256" key="6">
    <source>
        <dbReference type="RuleBase" id="RU363096"/>
    </source>
</evidence>
<dbReference type="AlphaFoldDB" id="A0A6L2LKL4"/>
<evidence type="ECO:0000256" key="7">
    <source>
        <dbReference type="SAM" id="MobiDB-lite"/>
    </source>
</evidence>
<dbReference type="EMBL" id="BKCJ010004633">
    <property type="protein sequence ID" value="GEU62198.1"/>
    <property type="molecule type" value="Genomic_DNA"/>
</dbReference>
<keyword evidence="6" id="KW-0443">Lipid metabolism</keyword>
<keyword evidence="6" id="KW-0378">Hydrolase</keyword>
<dbReference type="Pfam" id="PF01643">
    <property type="entry name" value="Acyl-ACP_TE"/>
    <property type="match status" value="1"/>
</dbReference>
<evidence type="ECO:0000256" key="2">
    <source>
        <dbReference type="ARBA" id="ARBA00006500"/>
    </source>
</evidence>
<name>A0A6L2LKL4_TANCI</name>
<dbReference type="InterPro" id="IPR045023">
    <property type="entry name" value="FATA/B"/>
</dbReference>
<comment type="function">
    <text evidence="6">Plays an essential role in chain termination during de novo fatty acid synthesis.</text>
</comment>
<dbReference type="GO" id="GO:0016297">
    <property type="term" value="F:fatty acyl-[ACP] hydrolase activity"/>
    <property type="evidence" value="ECO:0007669"/>
    <property type="project" value="InterPro"/>
</dbReference>
<keyword evidence="6" id="KW-0276">Fatty acid metabolism</keyword>
<dbReference type="Gene3D" id="3.10.129.10">
    <property type="entry name" value="Hotdog Thioesterase"/>
    <property type="match status" value="1"/>
</dbReference>
<evidence type="ECO:0000256" key="4">
    <source>
        <dbReference type="ARBA" id="ARBA00022640"/>
    </source>
</evidence>
<evidence type="ECO:0000256" key="3">
    <source>
        <dbReference type="ARBA" id="ARBA00022528"/>
    </source>
</evidence>
<accession>A0A6L2LKL4</accession>
<keyword evidence="6" id="KW-0444">Lipid biosynthesis</keyword>
<evidence type="ECO:0000256" key="1">
    <source>
        <dbReference type="ARBA" id="ARBA00004229"/>
    </source>
</evidence>
<feature type="domain" description="Acyl-ACP thioesterase N-terminal hotdog" evidence="9">
    <location>
        <begin position="59"/>
        <end position="111"/>
    </location>
</feature>
<keyword evidence="4 6" id="KW-0934">Plastid</keyword>
<keyword evidence="3 6" id="KW-0150">Chloroplast</keyword>
<protein>
    <recommendedName>
        <fullName evidence="6">Acyl-[acyl-carrier-protein] hydrolase</fullName>
        <ecNumber evidence="6">3.1.2.-</ecNumber>
    </recommendedName>
</protein>
<organism evidence="10">
    <name type="scientific">Tanacetum cinerariifolium</name>
    <name type="common">Dalmatian daisy</name>
    <name type="synonym">Chrysanthemum cinerariifolium</name>
    <dbReference type="NCBI Taxonomy" id="118510"/>
    <lineage>
        <taxon>Eukaryota</taxon>
        <taxon>Viridiplantae</taxon>
        <taxon>Streptophyta</taxon>
        <taxon>Embryophyta</taxon>
        <taxon>Tracheophyta</taxon>
        <taxon>Spermatophyta</taxon>
        <taxon>Magnoliopsida</taxon>
        <taxon>eudicotyledons</taxon>
        <taxon>Gunneridae</taxon>
        <taxon>Pentapetalae</taxon>
        <taxon>asterids</taxon>
        <taxon>campanulids</taxon>
        <taxon>Asterales</taxon>
        <taxon>Asteraceae</taxon>
        <taxon>Asteroideae</taxon>
        <taxon>Anthemideae</taxon>
        <taxon>Anthemidinae</taxon>
        <taxon>Tanacetum</taxon>
    </lineage>
</organism>
<evidence type="ECO:0000313" key="10">
    <source>
        <dbReference type="EMBL" id="GEU62198.1"/>
    </source>
</evidence>
<feature type="signal peptide" evidence="8">
    <location>
        <begin position="1"/>
        <end position="21"/>
    </location>
</feature>
<evidence type="ECO:0000256" key="5">
    <source>
        <dbReference type="ARBA" id="ARBA00022946"/>
    </source>
</evidence>
<proteinExistence type="inferred from homology"/>
<keyword evidence="5" id="KW-0809">Transit peptide</keyword>
<keyword evidence="8" id="KW-0732">Signal</keyword>
<dbReference type="GO" id="GO:0000036">
    <property type="term" value="F:acyl carrier activity"/>
    <property type="evidence" value="ECO:0007669"/>
    <property type="project" value="TreeGrafter"/>
</dbReference>
<dbReference type="PANTHER" id="PTHR31727">
    <property type="entry name" value="OLEOYL-ACYL CARRIER PROTEIN THIOESTERASE 1, CHLOROPLASTIC"/>
    <property type="match status" value="1"/>
</dbReference>
<dbReference type="PANTHER" id="PTHR31727:SF2">
    <property type="entry name" value="PALMITOYL-ACYL CARRIER PROTEIN THIOESTERASE, CHLOROPLASTIC"/>
    <property type="match status" value="1"/>
</dbReference>
<comment type="subcellular location">
    <subcellularLocation>
        <location evidence="1 6">Plastid</location>
        <location evidence="1 6">Chloroplast</location>
    </subcellularLocation>
</comment>
<comment type="similarity">
    <text evidence="2 6">Belongs to the acyl-ACP thioesterase family.</text>
</comment>